<dbReference type="PRINTS" id="PR00420">
    <property type="entry name" value="RNGMNOXGNASE"/>
</dbReference>
<keyword evidence="3" id="KW-1185">Reference proteome</keyword>
<dbReference type="SUPFAM" id="SSF51905">
    <property type="entry name" value="FAD/NAD(P)-binding domain"/>
    <property type="match status" value="1"/>
</dbReference>
<dbReference type="EC" id="1.-.-.-" evidence="2"/>
<dbReference type="InterPro" id="IPR006076">
    <property type="entry name" value="FAD-dep_OxRdtase"/>
</dbReference>
<comment type="caution">
    <text evidence="2">The sequence shown here is derived from an EMBL/GenBank/DDBJ whole genome shotgun (WGS) entry which is preliminary data.</text>
</comment>
<evidence type="ECO:0000259" key="1">
    <source>
        <dbReference type="Pfam" id="PF01266"/>
    </source>
</evidence>
<dbReference type="GO" id="GO:0016491">
    <property type="term" value="F:oxidoreductase activity"/>
    <property type="evidence" value="ECO:0007669"/>
    <property type="project" value="UniProtKB-KW"/>
</dbReference>
<evidence type="ECO:0000313" key="2">
    <source>
        <dbReference type="EMBL" id="MFD2419778.1"/>
    </source>
</evidence>
<dbReference type="PANTHER" id="PTHR43422">
    <property type="entry name" value="THIAMINE THIAZOLE SYNTHASE"/>
    <property type="match status" value="1"/>
</dbReference>
<dbReference type="InterPro" id="IPR036188">
    <property type="entry name" value="FAD/NAD-bd_sf"/>
</dbReference>
<dbReference type="EMBL" id="JBHUKR010000015">
    <property type="protein sequence ID" value="MFD2419778.1"/>
    <property type="molecule type" value="Genomic_DNA"/>
</dbReference>
<organism evidence="2 3">
    <name type="scientific">Amycolatopsis pigmentata</name>
    <dbReference type="NCBI Taxonomy" id="450801"/>
    <lineage>
        <taxon>Bacteria</taxon>
        <taxon>Bacillati</taxon>
        <taxon>Actinomycetota</taxon>
        <taxon>Actinomycetes</taxon>
        <taxon>Pseudonocardiales</taxon>
        <taxon>Pseudonocardiaceae</taxon>
        <taxon>Amycolatopsis</taxon>
    </lineage>
</organism>
<accession>A0ABW5FXK3</accession>
<gene>
    <name evidence="2" type="ORF">ACFSXZ_25955</name>
</gene>
<reference evidence="3" key="1">
    <citation type="journal article" date="2019" name="Int. J. Syst. Evol. Microbiol.">
        <title>The Global Catalogue of Microorganisms (GCM) 10K type strain sequencing project: providing services to taxonomists for standard genome sequencing and annotation.</title>
        <authorList>
            <consortium name="The Broad Institute Genomics Platform"/>
            <consortium name="The Broad Institute Genome Sequencing Center for Infectious Disease"/>
            <person name="Wu L."/>
            <person name="Ma J."/>
        </authorList>
    </citation>
    <scope>NUCLEOTIDE SEQUENCE [LARGE SCALE GENOMIC DNA]</scope>
    <source>
        <strain evidence="3">CGMCC 4.7645</strain>
    </source>
</reference>
<evidence type="ECO:0000313" key="3">
    <source>
        <dbReference type="Proteomes" id="UP001597417"/>
    </source>
</evidence>
<dbReference type="PANTHER" id="PTHR43422:SF3">
    <property type="entry name" value="THIAMINE THIAZOLE SYNTHASE"/>
    <property type="match status" value="1"/>
</dbReference>
<protein>
    <submittedName>
        <fullName evidence="2">NAD(P)/FAD-dependent oxidoreductase</fullName>
        <ecNumber evidence="2">1.-.-.-</ecNumber>
    </submittedName>
</protein>
<dbReference type="Gene3D" id="3.50.50.60">
    <property type="entry name" value="FAD/NAD(P)-binding domain"/>
    <property type="match status" value="1"/>
</dbReference>
<dbReference type="Proteomes" id="UP001597417">
    <property type="component" value="Unassembled WGS sequence"/>
</dbReference>
<dbReference type="RefSeq" id="WP_378267809.1">
    <property type="nucleotide sequence ID" value="NZ_JBHUKR010000015.1"/>
</dbReference>
<dbReference type="Pfam" id="PF01266">
    <property type="entry name" value="DAO"/>
    <property type="match status" value="1"/>
</dbReference>
<name>A0ABW5FXK3_9PSEU</name>
<keyword evidence="2" id="KW-0560">Oxidoreductase</keyword>
<feature type="domain" description="FAD dependent oxidoreductase" evidence="1">
    <location>
        <begin position="3"/>
        <end position="38"/>
    </location>
</feature>
<proteinExistence type="predicted"/>
<sequence length="465" mass="51001">MAKIAVIGAGIGGLAAALFCARRGHPVTVIERDEQPKPDATAEDDFRYWDRAGVPHARQGHNFLGLSTRIMREEAPDVLVAAAARGAPRIPVAGADVDENLLCRRLVFEGTLRRIVEAEPGVTVRSGTTATGLVVRGESAAAPHVRGVRLAGEEDVGADLVVDTSGRRTRSVRWLTEVGCRAPAETAQPCGFHYLTQHFRLRAGQVFPVSAVPVYVNLGFTKLVVFAADNGCFQISMTVGADDPLRHRLRDPGVYQRFLQAVPLTAPWLDRSEPIDDPHPMARLEDRWRRLMSEEKPVAAGYVLLGDAAMQTNPAFGRGMPLAFLQAQHLAETAETAKADPASYVVRWDEWAERNLGVWFKAQLASSREQREHIEAGVRGASVAPPRDHVSRFLAALAVLSAHDPEINAVQLRFFNMLMAPQALLRDPVAMPRVHEYLRTHVDRLTPAPGPGRPEFERLVLSRPA</sequence>